<comment type="caution">
    <text evidence="2">The sequence shown here is derived from an EMBL/GenBank/DDBJ whole genome shotgun (WGS) entry which is preliminary data.</text>
</comment>
<dbReference type="RefSeq" id="WP_094077558.1">
    <property type="nucleotide sequence ID" value="NZ_NBYO01000002.1"/>
</dbReference>
<keyword evidence="1" id="KW-0472">Membrane</keyword>
<feature type="transmembrane region" description="Helical" evidence="1">
    <location>
        <begin position="76"/>
        <end position="97"/>
    </location>
</feature>
<protein>
    <submittedName>
        <fullName evidence="2">Uncharacterized protein</fullName>
    </submittedName>
</protein>
<dbReference type="EMBL" id="NBYO01000002">
    <property type="protein sequence ID" value="OXT00739.1"/>
    <property type="molecule type" value="Genomic_DNA"/>
</dbReference>
<sequence>MTQIAIGPGLAERIVALDAEGYDRADIAIWLQQQGLPAEHASTLVAEILEAEAMGEMARRGAKPPLPPVAKASRGVLRFAAAALLVLAASSLTAWLAGFLPDIFGWVKLYGIGLLFGRLLATVAGLVFALIGIAMGADGRDYPLMAGALAGAALFYGFVLQWGGF</sequence>
<evidence type="ECO:0000313" key="3">
    <source>
        <dbReference type="Proteomes" id="UP000215405"/>
    </source>
</evidence>
<dbReference type="AlphaFoldDB" id="A0A231UXQ6"/>
<reference evidence="3" key="1">
    <citation type="journal article" date="2017" name="Int. J. Syst. Evol. Microbiol.">
        <title>Notoacmeibacter marinus gen. nov., sp. nov., isolated from the gut of a limpet and proposal of Notoacmeibacteraceae fam. nov. in the order Rhizobiales of the class Alphaproteobacteria.</title>
        <authorList>
            <person name="Huang Z."/>
            <person name="Guo F."/>
            <person name="Lai Q."/>
        </authorList>
    </citation>
    <scope>NUCLEOTIDE SEQUENCE [LARGE SCALE GENOMIC DNA]</scope>
    <source>
        <strain evidence="3">XMTR2A4</strain>
    </source>
</reference>
<feature type="transmembrane region" description="Helical" evidence="1">
    <location>
        <begin position="109"/>
        <end position="135"/>
    </location>
</feature>
<name>A0A231UXQ6_9HYPH</name>
<accession>A0A231UXQ6</accession>
<feature type="transmembrane region" description="Helical" evidence="1">
    <location>
        <begin position="142"/>
        <end position="162"/>
    </location>
</feature>
<evidence type="ECO:0000256" key="1">
    <source>
        <dbReference type="SAM" id="Phobius"/>
    </source>
</evidence>
<keyword evidence="1" id="KW-1133">Transmembrane helix</keyword>
<gene>
    <name evidence="2" type="ORF">B7H23_11705</name>
</gene>
<evidence type="ECO:0000313" key="2">
    <source>
        <dbReference type="EMBL" id="OXT00739.1"/>
    </source>
</evidence>
<proteinExistence type="predicted"/>
<keyword evidence="3" id="KW-1185">Reference proteome</keyword>
<keyword evidence="1" id="KW-0812">Transmembrane</keyword>
<dbReference type="Proteomes" id="UP000215405">
    <property type="component" value="Unassembled WGS sequence"/>
</dbReference>
<organism evidence="2 3">
    <name type="scientific">Notoacmeibacter marinus</name>
    <dbReference type="NCBI Taxonomy" id="1876515"/>
    <lineage>
        <taxon>Bacteria</taxon>
        <taxon>Pseudomonadati</taxon>
        <taxon>Pseudomonadota</taxon>
        <taxon>Alphaproteobacteria</taxon>
        <taxon>Hyphomicrobiales</taxon>
        <taxon>Notoacmeibacteraceae</taxon>
        <taxon>Notoacmeibacter</taxon>
    </lineage>
</organism>